<evidence type="ECO:0000313" key="2">
    <source>
        <dbReference type="EMBL" id="KTG11278.1"/>
    </source>
</evidence>
<dbReference type="InterPro" id="IPR050266">
    <property type="entry name" value="AB_hydrolase_sf"/>
</dbReference>
<evidence type="ECO:0000313" key="3">
    <source>
        <dbReference type="Proteomes" id="UP000054387"/>
    </source>
</evidence>
<dbReference type="EMBL" id="LOPU01000011">
    <property type="protein sequence ID" value="KTG11278.1"/>
    <property type="molecule type" value="Genomic_DNA"/>
</dbReference>
<dbReference type="PRINTS" id="PR00111">
    <property type="entry name" value="ABHYDROLASE"/>
</dbReference>
<feature type="domain" description="AB hydrolase-1" evidence="1">
    <location>
        <begin position="25"/>
        <end position="263"/>
    </location>
</feature>
<dbReference type="GO" id="GO:0016020">
    <property type="term" value="C:membrane"/>
    <property type="evidence" value="ECO:0007669"/>
    <property type="project" value="TreeGrafter"/>
</dbReference>
<dbReference type="AlphaFoldDB" id="A0A0W1RCW4"/>
<dbReference type="PRINTS" id="PR00412">
    <property type="entry name" value="EPOXHYDRLASE"/>
</dbReference>
<reference evidence="2 3" key="1">
    <citation type="submission" date="2015-12" db="EMBL/GenBank/DDBJ databases">
        <title>Haloprofundus marisrubri gen. nov., sp. nov., an extremely halophilic archaeon isolated from the Discovery deep brine-seawater interface in the Red Sea.</title>
        <authorList>
            <person name="Zhang G."/>
            <person name="Stingl U."/>
            <person name="Rashid M."/>
        </authorList>
    </citation>
    <scope>NUCLEOTIDE SEQUENCE [LARGE SCALE GENOMIC DNA]</scope>
    <source>
        <strain evidence="2 3">SB9</strain>
    </source>
</reference>
<dbReference type="PANTHER" id="PTHR43798">
    <property type="entry name" value="MONOACYLGLYCEROL LIPASE"/>
    <property type="match status" value="1"/>
</dbReference>
<name>A0A0W1RCW4_9EURY</name>
<accession>A0A0W1RCW4</accession>
<gene>
    <name evidence="2" type="ORF">AUR64_04965</name>
</gene>
<dbReference type="PANTHER" id="PTHR43798:SF33">
    <property type="entry name" value="HYDROLASE, PUTATIVE (AFU_ORTHOLOGUE AFUA_2G14860)-RELATED"/>
    <property type="match status" value="1"/>
</dbReference>
<dbReference type="Pfam" id="PF00561">
    <property type="entry name" value="Abhydrolase_1"/>
    <property type="match status" value="1"/>
</dbReference>
<keyword evidence="3" id="KW-1185">Reference proteome</keyword>
<sequence length="284" mass="31025">MDGLDARTVDVDGTRIRCFVGGDGPPVVLLHGGGLDSATLSWRETVPALLDSHTVYVPDLPGYGKSDDPPSGESVSIGYYVGVLARLFDEWALSEATLVGISMGGGVALGYALDYPERVSRVVAVDSYGLGGTIPGGKASTAMTRVPYLFEALWWVLRRSRYAAKLTVSSIVDRRNVTAGFVDEVFAALRARNTDAWQRFQRAEVGFDGLLTNYVERLPELPIPTLLVHGETDPLVPVEWAVRAATLIPDAEVRILADCGHWPPRERPKRFNELLLGFLDENRD</sequence>
<evidence type="ECO:0000259" key="1">
    <source>
        <dbReference type="Pfam" id="PF00561"/>
    </source>
</evidence>
<dbReference type="InterPro" id="IPR029058">
    <property type="entry name" value="AB_hydrolase_fold"/>
</dbReference>
<dbReference type="InterPro" id="IPR000073">
    <property type="entry name" value="AB_hydrolase_1"/>
</dbReference>
<dbReference type="Gene3D" id="3.40.50.1820">
    <property type="entry name" value="alpha/beta hydrolase"/>
    <property type="match status" value="1"/>
</dbReference>
<dbReference type="STRING" id="1514971.AUR64_04965"/>
<comment type="caution">
    <text evidence="2">The sequence shown here is derived from an EMBL/GenBank/DDBJ whole genome shotgun (WGS) entry which is preliminary data.</text>
</comment>
<protein>
    <submittedName>
        <fullName evidence="2">Alpha/beta hydrolase</fullName>
    </submittedName>
</protein>
<dbReference type="RefSeq" id="WP_058580340.1">
    <property type="nucleotide sequence ID" value="NZ_LOPU01000011.1"/>
</dbReference>
<dbReference type="SUPFAM" id="SSF53474">
    <property type="entry name" value="alpha/beta-Hydrolases"/>
    <property type="match status" value="1"/>
</dbReference>
<dbReference type="Proteomes" id="UP000054387">
    <property type="component" value="Unassembled WGS sequence"/>
</dbReference>
<dbReference type="GO" id="GO:0016787">
    <property type="term" value="F:hydrolase activity"/>
    <property type="evidence" value="ECO:0007669"/>
    <property type="project" value="UniProtKB-KW"/>
</dbReference>
<organism evidence="2 3">
    <name type="scientific">Haloprofundus marisrubri</name>
    <dbReference type="NCBI Taxonomy" id="1514971"/>
    <lineage>
        <taxon>Archaea</taxon>
        <taxon>Methanobacteriati</taxon>
        <taxon>Methanobacteriota</taxon>
        <taxon>Stenosarchaea group</taxon>
        <taxon>Halobacteria</taxon>
        <taxon>Halobacteriales</taxon>
        <taxon>Haloferacaceae</taxon>
        <taxon>Haloprofundus</taxon>
    </lineage>
</organism>
<proteinExistence type="predicted"/>
<dbReference type="InterPro" id="IPR000639">
    <property type="entry name" value="Epox_hydrolase-like"/>
</dbReference>
<keyword evidence="2" id="KW-0378">Hydrolase</keyword>
<dbReference type="OrthoDB" id="9890at2157"/>